<dbReference type="Proteomes" id="UP001305421">
    <property type="component" value="Chromosome"/>
</dbReference>
<reference evidence="2 3" key="1">
    <citation type="submission" date="2022-12" db="EMBL/GenBank/DDBJ databases">
        <title>Two new species, Stenotrophomonas aracearum and Stenotrophomonas oahuensis, isolated from Anthurium (Araceae family) in Hawaii.</title>
        <authorList>
            <person name="Chunag S.C."/>
            <person name="Dobhal S."/>
            <person name="Alvarez A."/>
            <person name="Arif M."/>
        </authorList>
    </citation>
    <scope>NUCLEOTIDE SEQUENCE [LARGE SCALE GENOMIC DNA]</scope>
    <source>
        <strain evidence="2 3">A5588</strain>
    </source>
</reference>
<gene>
    <name evidence="2" type="ORF">PDM28_11375</name>
</gene>
<name>A0ABY9Y913_9GAMM</name>
<evidence type="ECO:0000313" key="2">
    <source>
        <dbReference type="EMBL" id="WNH47301.1"/>
    </source>
</evidence>
<dbReference type="RefSeq" id="WP_175422525.1">
    <property type="nucleotide sequence ID" value="NZ_CP115543.1"/>
</dbReference>
<keyword evidence="1" id="KW-0812">Transmembrane</keyword>
<proteinExistence type="predicted"/>
<dbReference type="EMBL" id="CP115543">
    <property type="protein sequence ID" value="WNH47301.1"/>
    <property type="molecule type" value="Genomic_DNA"/>
</dbReference>
<keyword evidence="3" id="KW-1185">Reference proteome</keyword>
<evidence type="ECO:0000256" key="1">
    <source>
        <dbReference type="SAM" id="Phobius"/>
    </source>
</evidence>
<feature type="transmembrane region" description="Helical" evidence="1">
    <location>
        <begin position="31"/>
        <end position="50"/>
    </location>
</feature>
<evidence type="ECO:0000313" key="3">
    <source>
        <dbReference type="Proteomes" id="UP001305421"/>
    </source>
</evidence>
<feature type="transmembrane region" description="Helical" evidence="1">
    <location>
        <begin position="7"/>
        <end position="25"/>
    </location>
</feature>
<keyword evidence="1" id="KW-0472">Membrane</keyword>
<evidence type="ECO:0008006" key="4">
    <source>
        <dbReference type="Google" id="ProtNLM"/>
    </source>
</evidence>
<keyword evidence="1" id="KW-1133">Transmembrane helix</keyword>
<organism evidence="2 3">
    <name type="scientific">Stenotrophomonas aracearum</name>
    <dbReference type="NCBI Taxonomy" id="3003272"/>
    <lineage>
        <taxon>Bacteria</taxon>
        <taxon>Pseudomonadati</taxon>
        <taxon>Pseudomonadota</taxon>
        <taxon>Gammaproteobacteria</taxon>
        <taxon>Lysobacterales</taxon>
        <taxon>Lysobacteraceae</taxon>
        <taxon>Stenotrophomonas</taxon>
    </lineage>
</organism>
<accession>A0ABY9Y913</accession>
<sequence length="65" mass="7187">MKNVPYPFLLTAVLLSFVTMLVFWPNYGATGAQLSAYMASAVLALTLCLMRFKKIMVAERAGAKR</sequence>
<protein>
    <recommendedName>
        <fullName evidence="4">Transmembrane protein</fullName>
    </recommendedName>
</protein>